<protein>
    <submittedName>
        <fullName evidence="1">Uncharacterized protein</fullName>
    </submittedName>
</protein>
<evidence type="ECO:0000313" key="1">
    <source>
        <dbReference type="EMBL" id="GFY30907.1"/>
    </source>
</evidence>
<sequence>MAMFPDLNDVSENSGRHYGIEVENNPRGLRIERTGRDRLITTPIVEGGLEIDLLRKYYGMTQMGNSFV</sequence>
<evidence type="ECO:0000313" key="2">
    <source>
        <dbReference type="Proteomes" id="UP000887159"/>
    </source>
</evidence>
<organism evidence="1 2">
    <name type="scientific">Trichonephila clavipes</name>
    <name type="common">Golden silk orbweaver</name>
    <name type="synonym">Nephila clavipes</name>
    <dbReference type="NCBI Taxonomy" id="2585209"/>
    <lineage>
        <taxon>Eukaryota</taxon>
        <taxon>Metazoa</taxon>
        <taxon>Ecdysozoa</taxon>
        <taxon>Arthropoda</taxon>
        <taxon>Chelicerata</taxon>
        <taxon>Arachnida</taxon>
        <taxon>Araneae</taxon>
        <taxon>Araneomorphae</taxon>
        <taxon>Entelegynae</taxon>
        <taxon>Araneoidea</taxon>
        <taxon>Nephilidae</taxon>
        <taxon>Trichonephila</taxon>
    </lineage>
</organism>
<name>A0A8X6W9K8_TRICX</name>
<comment type="caution">
    <text evidence="1">The sequence shown here is derived from an EMBL/GenBank/DDBJ whole genome shotgun (WGS) entry which is preliminary data.</text>
</comment>
<reference evidence="1" key="1">
    <citation type="submission" date="2020-08" db="EMBL/GenBank/DDBJ databases">
        <title>Multicomponent nature underlies the extraordinary mechanical properties of spider dragline silk.</title>
        <authorList>
            <person name="Kono N."/>
            <person name="Nakamura H."/>
            <person name="Mori M."/>
            <person name="Yoshida Y."/>
            <person name="Ohtoshi R."/>
            <person name="Malay A.D."/>
            <person name="Moran D.A.P."/>
            <person name="Tomita M."/>
            <person name="Numata K."/>
            <person name="Arakawa K."/>
        </authorList>
    </citation>
    <scope>NUCLEOTIDE SEQUENCE</scope>
</reference>
<proteinExistence type="predicted"/>
<accession>A0A8X6W9K8</accession>
<dbReference type="EMBL" id="BMAU01021394">
    <property type="protein sequence ID" value="GFY30907.1"/>
    <property type="molecule type" value="Genomic_DNA"/>
</dbReference>
<dbReference type="AlphaFoldDB" id="A0A8X6W9K8"/>
<dbReference type="Proteomes" id="UP000887159">
    <property type="component" value="Unassembled WGS sequence"/>
</dbReference>
<gene>
    <name evidence="1" type="ORF">TNCV_3120671</name>
</gene>
<keyword evidence="2" id="KW-1185">Reference proteome</keyword>